<keyword evidence="1" id="KW-1133">Transmembrane helix</keyword>
<reference evidence="2 3" key="1">
    <citation type="submission" date="2020-08" db="EMBL/GenBank/DDBJ databases">
        <title>Genomic Encyclopedia of Type Strains, Phase IV (KMG-IV): sequencing the most valuable type-strain genomes for metagenomic binning, comparative biology and taxonomic classification.</title>
        <authorList>
            <person name="Goeker M."/>
        </authorList>
    </citation>
    <scope>NUCLEOTIDE SEQUENCE [LARGE SCALE GENOMIC DNA]</scope>
    <source>
        <strain evidence="2 3">DSM 105721</strain>
    </source>
</reference>
<comment type="caution">
    <text evidence="2">The sequence shown here is derived from an EMBL/GenBank/DDBJ whole genome shotgun (WGS) entry which is preliminary data.</text>
</comment>
<keyword evidence="1" id="KW-0472">Membrane</keyword>
<evidence type="ECO:0000256" key="1">
    <source>
        <dbReference type="SAM" id="Phobius"/>
    </source>
</evidence>
<keyword evidence="1" id="KW-0812">Transmembrane</keyword>
<evidence type="ECO:0000313" key="3">
    <source>
        <dbReference type="Proteomes" id="UP000546007"/>
    </source>
</evidence>
<organism evidence="2 3">
    <name type="scientific">Butyricimonas faecihominis</name>
    <dbReference type="NCBI Taxonomy" id="1472416"/>
    <lineage>
        <taxon>Bacteria</taxon>
        <taxon>Pseudomonadati</taxon>
        <taxon>Bacteroidota</taxon>
        <taxon>Bacteroidia</taxon>
        <taxon>Bacteroidales</taxon>
        <taxon>Odoribacteraceae</taxon>
        <taxon>Butyricimonas</taxon>
    </lineage>
</organism>
<gene>
    <name evidence="2" type="ORF">GGR14_001482</name>
</gene>
<keyword evidence="3" id="KW-1185">Reference proteome</keyword>
<sequence>MKHNGILWYWFLVFYTFLLFLTSGSPRRQRAEKVYSLLKACY</sequence>
<dbReference type="EMBL" id="JACIES010000003">
    <property type="protein sequence ID" value="MBB4025698.1"/>
    <property type="molecule type" value="Genomic_DNA"/>
</dbReference>
<evidence type="ECO:0000313" key="2">
    <source>
        <dbReference type="EMBL" id="MBB4025698.1"/>
    </source>
</evidence>
<feature type="transmembrane region" description="Helical" evidence="1">
    <location>
        <begin position="6"/>
        <end position="23"/>
    </location>
</feature>
<dbReference type="Proteomes" id="UP000546007">
    <property type="component" value="Unassembled WGS sequence"/>
</dbReference>
<accession>A0A7W6HWI0</accession>
<proteinExistence type="predicted"/>
<dbReference type="AlphaFoldDB" id="A0A7W6HWI0"/>
<name>A0A7W6HWI0_9BACT</name>
<protein>
    <submittedName>
        <fullName evidence="2">Uncharacterized protein</fullName>
    </submittedName>
</protein>